<dbReference type="EMBL" id="UINC01119027">
    <property type="protein sequence ID" value="SVC92555.1"/>
    <property type="molecule type" value="Genomic_DNA"/>
</dbReference>
<dbReference type="InterPro" id="IPR052550">
    <property type="entry name" value="Pyrimidine_5'-ntase_YjjG"/>
</dbReference>
<dbReference type="InterPro" id="IPR023214">
    <property type="entry name" value="HAD_sf"/>
</dbReference>
<gene>
    <name evidence="1" type="ORF">METZ01_LOCUS345409</name>
</gene>
<dbReference type="PANTHER" id="PTHR47478:SF1">
    <property type="entry name" value="PYRIMIDINE 5'-NUCLEOTIDASE YJJG"/>
    <property type="match status" value="1"/>
</dbReference>
<protein>
    <recommendedName>
        <fullName evidence="2">Noncanonical pyrimidine nucleotidase, YjjG family</fullName>
    </recommendedName>
</protein>
<name>A0A382R5X1_9ZZZZ</name>
<dbReference type="InterPro" id="IPR036412">
    <property type="entry name" value="HAD-like_sf"/>
</dbReference>
<dbReference type="AlphaFoldDB" id="A0A382R5X1"/>
<proteinExistence type="predicted"/>
<feature type="non-terminal residue" evidence="1">
    <location>
        <position position="155"/>
    </location>
</feature>
<evidence type="ECO:0008006" key="2">
    <source>
        <dbReference type="Google" id="ProtNLM"/>
    </source>
</evidence>
<reference evidence="1" key="1">
    <citation type="submission" date="2018-05" db="EMBL/GenBank/DDBJ databases">
        <authorList>
            <person name="Lanie J.A."/>
            <person name="Ng W.-L."/>
            <person name="Kazmierczak K.M."/>
            <person name="Andrzejewski T.M."/>
            <person name="Davidsen T.M."/>
            <person name="Wayne K.J."/>
            <person name="Tettelin H."/>
            <person name="Glass J.I."/>
            <person name="Rusch D."/>
            <person name="Podicherti R."/>
            <person name="Tsui H.-C.T."/>
            <person name="Winkler M.E."/>
        </authorList>
    </citation>
    <scope>NUCLEOTIDE SEQUENCE</scope>
</reference>
<accession>A0A382R5X1</accession>
<organism evidence="1">
    <name type="scientific">marine metagenome</name>
    <dbReference type="NCBI Taxonomy" id="408172"/>
    <lineage>
        <taxon>unclassified sequences</taxon>
        <taxon>metagenomes</taxon>
        <taxon>ecological metagenomes</taxon>
    </lineage>
</organism>
<dbReference type="Gene3D" id="1.10.150.240">
    <property type="entry name" value="Putative phosphatase, domain 2"/>
    <property type="match status" value="1"/>
</dbReference>
<sequence length="155" mass="18722">MNIKHIFFDLDRTLWDFEKNSYKTLLQLIDEFELIKRGVDTPENFINKYKIHNEKLWDLYIEGKITKENLRFKRFFMTLDEYRISDIDLADSFGKEYIRQSPLKTELIPFSIKILKYLSDKYQLHIITNGFNEVQFIKLDVSGLKEYFDVIVTSE</sequence>
<dbReference type="Gene3D" id="3.40.50.1000">
    <property type="entry name" value="HAD superfamily/HAD-like"/>
    <property type="match status" value="1"/>
</dbReference>
<dbReference type="Pfam" id="PF13419">
    <property type="entry name" value="HAD_2"/>
    <property type="match status" value="1"/>
</dbReference>
<dbReference type="InterPro" id="IPR041492">
    <property type="entry name" value="HAD_2"/>
</dbReference>
<evidence type="ECO:0000313" key="1">
    <source>
        <dbReference type="EMBL" id="SVC92555.1"/>
    </source>
</evidence>
<dbReference type="InterPro" id="IPR023198">
    <property type="entry name" value="PGP-like_dom2"/>
</dbReference>
<dbReference type="PANTHER" id="PTHR47478">
    <property type="match status" value="1"/>
</dbReference>
<dbReference type="SUPFAM" id="SSF56784">
    <property type="entry name" value="HAD-like"/>
    <property type="match status" value="1"/>
</dbReference>